<reference evidence="5" key="1">
    <citation type="journal article" date="2006" name="Proc. Natl. Acad. Sci. U.S.A.">
        <title>Remarkable variation in maize genome structure inferred from haplotype diversity at the bz locus.</title>
        <authorList>
            <person name="Wang Q."/>
            <person name="Dooner H.K."/>
        </authorList>
    </citation>
    <scope>NUCLEOTIDE SEQUENCE</scope>
</reference>
<dbReference type="InterPro" id="IPR025452">
    <property type="entry name" value="DUF4218"/>
</dbReference>
<evidence type="ECO:0000259" key="4">
    <source>
        <dbReference type="Pfam" id="PF13963"/>
    </source>
</evidence>
<dbReference type="Pfam" id="PF13952">
    <property type="entry name" value="DUF4216"/>
    <property type="match status" value="1"/>
</dbReference>
<dbReference type="AlphaFoldDB" id="A0EVJ2"/>
<sequence length="1141" mass="133488">MMCFTILASNMVGEDRRWMYEGWRMNDPSVDWIRKTEDFIDRAFAISRTGTDVRCPCSMCRICRCQDKRTLSGHLCKYGYMPDYEVWVYHGEDFPRENSSEANNTDDVECDRMDEMLEDLREDPDFVFPPNHEEPPPPEVKKFFDLLKAAEEPLHEHTTVSVLAFVTRLMAIKSKFVFSNNCYNELLNLISEVFPPNHKMPKDVYQCRKLLSGLGMDYQKIDVCPDNCMLFWKDHENDSKCLKCGKSRYVEVKNDDGEMVTSTVAQKQLRYMPLAPRVKRLFLSRNTARHMRWHKEREREDTHVMTHPSDSDAWKALDDFDPEFASEARNIRIGLATDGFTPFNTNAASYSCWPVFVIPYNLPPHLCMKYDYMFLSLIIPGPDHPGKGLNVMMQPLIDDLKKLWKGVEAYDCYKNERFTLRVAYLWSIHDFMAYSLFAGWSCHGTLTCPICGKDTDCFRLEFGGKICYFDCHRCFLPQKHPYRFEVNTFKKGTIVTKGPPRRLSGIEIEAMLNNLKENESGDGYIGFGTEHNWTHKCGLWELPYVKALILMHNIDVMHQERNVGESILSTCMNLGDKTKDNIKARKDLAKLCNRPTQELDENGKKPRAQFCLKPKQKNEVMEWLKKLKFPDGYAAGFRRAVNLKTKKITGLKSHDYHIMMERLLPIMFRGYLKVSIWKALAELSYFYRQLCAKEIKKEVMEKLETEIPVLICKLEKIFPPGFFNPMQHLLVHLPYEAKVGGPVQYRWMYHIERALKKLSSMVGNKGRVEGCIAEEFKYKEVAAFTSVYFADEHNINAPTLRYHDAKVRTHSNLQIFEIEGKTVGASTEYHPECEEKLDALLYMYENMDEMTPYFKEFQSQLNEKLSSRQYENALRGRHGKPNFINWLRAYVNNLTLLFYFIYFFRNLISPSDWQCDKIPNLDEDLLQMSYAIVKVRSYGRYDIKGFRFRSTKFECTRPFAATKNTGVVCRAVDDRGREMNYYGVINDILEYDFAGSKNLKVVFFKCDWFDPNQGTVENQFGMVEVKHELKTSACSKFVLAHQVDQVYYIPYPSIKLEATWVVYKVNPREQLHNKGEWFEAEVEEIYQEDELPANFNIDTEVLPESLVGDPEDVVSPKKRKRKSKKITSNRRKQFDPDFEYD</sequence>
<feature type="domain" description="DUF4218" evidence="3">
    <location>
        <begin position="690"/>
        <end position="791"/>
    </location>
</feature>
<dbReference type="PANTHER" id="PTHR10775">
    <property type="entry name" value="OS08G0208400 PROTEIN"/>
    <property type="match status" value="1"/>
</dbReference>
<feature type="compositionally biased region" description="Basic residues" evidence="1">
    <location>
        <begin position="1116"/>
        <end position="1131"/>
    </location>
</feature>
<dbReference type="Pfam" id="PF13963">
    <property type="entry name" value="Transpos_assoc"/>
    <property type="match status" value="1"/>
</dbReference>
<evidence type="ECO:0000256" key="1">
    <source>
        <dbReference type="SAM" id="MobiDB-lite"/>
    </source>
</evidence>
<dbReference type="EMBL" id="DQ493650">
    <property type="protein sequence ID" value="ABF67953.1"/>
    <property type="molecule type" value="Genomic_DNA"/>
</dbReference>
<dbReference type="PANTHER" id="PTHR10775:SF183">
    <property type="entry name" value="TRANSPOSON, EN_SPM-LIKE, TRANSPOSASE-ASSOCIATED DOMAIN PROTEIN-RELATED"/>
    <property type="match status" value="1"/>
</dbReference>
<protein>
    <submittedName>
        <fullName evidence="5">CACTA TnpD transposase</fullName>
    </submittedName>
</protein>
<accession>A0EVJ2</accession>
<dbReference type="InterPro" id="IPR025312">
    <property type="entry name" value="DUF4216"/>
</dbReference>
<feature type="region of interest" description="Disordered" evidence="1">
    <location>
        <begin position="1107"/>
        <end position="1141"/>
    </location>
</feature>
<feature type="domain" description="Transposase-associated" evidence="4">
    <location>
        <begin position="16"/>
        <end position="92"/>
    </location>
</feature>
<evidence type="ECO:0000259" key="3">
    <source>
        <dbReference type="Pfam" id="PF13960"/>
    </source>
</evidence>
<dbReference type="InterPro" id="IPR004242">
    <property type="entry name" value="Transposase_21"/>
</dbReference>
<dbReference type="Pfam" id="PF02992">
    <property type="entry name" value="Transposase_21"/>
    <property type="match status" value="1"/>
</dbReference>
<dbReference type="Pfam" id="PF13960">
    <property type="entry name" value="DUF4218"/>
    <property type="match status" value="1"/>
</dbReference>
<proteinExistence type="predicted"/>
<organism evidence="5">
    <name type="scientific">Zea mays</name>
    <name type="common">Maize</name>
    <dbReference type="NCBI Taxonomy" id="4577"/>
    <lineage>
        <taxon>Eukaryota</taxon>
        <taxon>Viridiplantae</taxon>
        <taxon>Streptophyta</taxon>
        <taxon>Embryophyta</taxon>
        <taxon>Tracheophyta</taxon>
        <taxon>Spermatophyta</taxon>
        <taxon>Magnoliopsida</taxon>
        <taxon>Liliopsida</taxon>
        <taxon>Poales</taxon>
        <taxon>Poaceae</taxon>
        <taxon>PACMAD clade</taxon>
        <taxon>Panicoideae</taxon>
        <taxon>Andropogonodae</taxon>
        <taxon>Andropogoneae</taxon>
        <taxon>Tripsacinae</taxon>
        <taxon>Zea</taxon>
    </lineage>
</organism>
<feature type="domain" description="DUF4216" evidence="2">
    <location>
        <begin position="997"/>
        <end position="1061"/>
    </location>
</feature>
<evidence type="ECO:0000259" key="2">
    <source>
        <dbReference type="Pfam" id="PF13952"/>
    </source>
</evidence>
<name>A0EVJ2_MAIZE</name>
<evidence type="ECO:0000313" key="5">
    <source>
        <dbReference type="EMBL" id="ABF67953.1"/>
    </source>
</evidence>
<dbReference type="InterPro" id="IPR029480">
    <property type="entry name" value="Transpos_assoc"/>
</dbReference>